<organism evidence="2 3">
    <name type="scientific">Macrostomum lignano</name>
    <dbReference type="NCBI Taxonomy" id="282301"/>
    <lineage>
        <taxon>Eukaryota</taxon>
        <taxon>Metazoa</taxon>
        <taxon>Spiralia</taxon>
        <taxon>Lophotrochozoa</taxon>
        <taxon>Platyhelminthes</taxon>
        <taxon>Rhabditophora</taxon>
        <taxon>Macrostomorpha</taxon>
        <taxon>Macrostomida</taxon>
        <taxon>Macrostomidae</taxon>
        <taxon>Macrostomum</taxon>
    </lineage>
</organism>
<proteinExistence type="predicted"/>
<reference evidence="2 3" key="1">
    <citation type="submission" date="2017-06" db="EMBL/GenBank/DDBJ databases">
        <title>A platform for efficient transgenesis in Macrostomum lignano, a flatworm model organism for stem cell research.</title>
        <authorList>
            <person name="Berezikov E."/>
        </authorList>
    </citation>
    <scope>NUCLEOTIDE SEQUENCE [LARGE SCALE GENOMIC DNA]</scope>
    <source>
        <strain evidence="2">DV1</strain>
        <tissue evidence="2">Whole organism</tissue>
    </source>
</reference>
<dbReference type="EMBL" id="NIVC01002068">
    <property type="protein sequence ID" value="PAA61127.1"/>
    <property type="molecule type" value="Genomic_DNA"/>
</dbReference>
<name>A0A267EJN9_9PLAT</name>
<comment type="caution">
    <text evidence="2">The sequence shown here is derived from an EMBL/GenBank/DDBJ whole genome shotgun (WGS) entry which is preliminary data.</text>
</comment>
<evidence type="ECO:0000256" key="1">
    <source>
        <dbReference type="SAM" id="MobiDB-lite"/>
    </source>
</evidence>
<evidence type="ECO:0000313" key="3">
    <source>
        <dbReference type="Proteomes" id="UP000215902"/>
    </source>
</evidence>
<dbReference type="AlphaFoldDB" id="A0A267EJN9"/>
<dbReference type="Proteomes" id="UP000215902">
    <property type="component" value="Unassembled WGS sequence"/>
</dbReference>
<keyword evidence="3" id="KW-1185">Reference proteome</keyword>
<sequence>MRAQRPSPRPNQQLNPAASLKKPATKAPSSAAMYKLVCLFALVAFAAAAYTPEQKNEVVNDIIHEVVPVLSIDTNCLQQNGIDSVNCLISNLASCYFAHGTNISQLAGCLANKCGGNAIQILSCIKL</sequence>
<gene>
    <name evidence="2" type="ORF">BOX15_Mlig025334g1</name>
</gene>
<evidence type="ECO:0000313" key="2">
    <source>
        <dbReference type="EMBL" id="PAA61127.1"/>
    </source>
</evidence>
<protein>
    <submittedName>
        <fullName evidence="2">Uncharacterized protein</fullName>
    </submittedName>
</protein>
<feature type="region of interest" description="Disordered" evidence="1">
    <location>
        <begin position="1"/>
        <end position="24"/>
    </location>
</feature>
<accession>A0A267EJN9</accession>